<feature type="region of interest" description="Disordered" evidence="1">
    <location>
        <begin position="1"/>
        <end position="40"/>
    </location>
</feature>
<reference evidence="3" key="1">
    <citation type="journal article" date="2013" name="Science">
        <title>Comparative analysis of bat genomes provides insight into the evolution of flight and immunity.</title>
        <authorList>
            <person name="Zhang G."/>
            <person name="Cowled C."/>
            <person name="Shi Z."/>
            <person name="Huang Z."/>
            <person name="Bishop-Lilly K.A."/>
            <person name="Fang X."/>
            <person name="Wynne J.W."/>
            <person name="Xiong Z."/>
            <person name="Baker M.L."/>
            <person name="Zhao W."/>
            <person name="Tachedjian M."/>
            <person name="Zhu Y."/>
            <person name="Zhou P."/>
            <person name="Jiang X."/>
            <person name="Ng J."/>
            <person name="Yang L."/>
            <person name="Wu L."/>
            <person name="Xiao J."/>
            <person name="Feng Y."/>
            <person name="Chen Y."/>
            <person name="Sun X."/>
            <person name="Zhang Y."/>
            <person name="Marsh G.A."/>
            <person name="Crameri G."/>
            <person name="Broder C.C."/>
            <person name="Frey K.G."/>
            <person name="Wang L.F."/>
            <person name="Wang J."/>
        </authorList>
    </citation>
    <scope>NUCLEOTIDE SEQUENCE [LARGE SCALE GENOMIC DNA]</scope>
</reference>
<evidence type="ECO:0000313" key="2">
    <source>
        <dbReference type="EMBL" id="ELK28607.1"/>
    </source>
</evidence>
<dbReference type="Proteomes" id="UP000010556">
    <property type="component" value="Unassembled WGS sequence"/>
</dbReference>
<sequence length="97" mass="10225">MPLISLHSRGGRSSESGDRGDLERSDGGKPRTSGVPLVTPHFWPQSVSVRVRQAPRAGRARLRHVGGARGFSVGGGGCRTAPPRAPGLARPFLPPPR</sequence>
<name>L5LRC9_MYODS</name>
<keyword evidence="3" id="KW-1185">Reference proteome</keyword>
<dbReference type="AlphaFoldDB" id="L5LRC9"/>
<accession>L5LRC9</accession>
<feature type="compositionally biased region" description="Basic and acidic residues" evidence="1">
    <location>
        <begin position="15"/>
        <end position="29"/>
    </location>
</feature>
<evidence type="ECO:0000256" key="1">
    <source>
        <dbReference type="SAM" id="MobiDB-lite"/>
    </source>
</evidence>
<organism evidence="2 3">
    <name type="scientific">Myotis davidii</name>
    <name type="common">David's myotis</name>
    <dbReference type="NCBI Taxonomy" id="225400"/>
    <lineage>
        <taxon>Eukaryota</taxon>
        <taxon>Metazoa</taxon>
        <taxon>Chordata</taxon>
        <taxon>Craniata</taxon>
        <taxon>Vertebrata</taxon>
        <taxon>Euteleostomi</taxon>
        <taxon>Mammalia</taxon>
        <taxon>Eutheria</taxon>
        <taxon>Laurasiatheria</taxon>
        <taxon>Chiroptera</taxon>
        <taxon>Yangochiroptera</taxon>
        <taxon>Vespertilionidae</taxon>
        <taxon>Myotis</taxon>
    </lineage>
</organism>
<proteinExistence type="predicted"/>
<gene>
    <name evidence="2" type="ORF">MDA_GLEAN10003966</name>
</gene>
<dbReference type="EMBL" id="KB108992">
    <property type="protein sequence ID" value="ELK28607.1"/>
    <property type="molecule type" value="Genomic_DNA"/>
</dbReference>
<evidence type="ECO:0000313" key="3">
    <source>
        <dbReference type="Proteomes" id="UP000010556"/>
    </source>
</evidence>
<protein>
    <submittedName>
        <fullName evidence="2">Uncharacterized protein</fullName>
    </submittedName>
</protein>
<feature type="region of interest" description="Disordered" evidence="1">
    <location>
        <begin position="67"/>
        <end position="97"/>
    </location>
</feature>
<feature type="compositionally biased region" description="Gly residues" evidence="1">
    <location>
        <begin position="67"/>
        <end position="78"/>
    </location>
</feature>